<accession>A0A2N9JHE7</accession>
<protein>
    <submittedName>
        <fullName evidence="1">Uncharacterized protein</fullName>
    </submittedName>
</protein>
<organism evidence="1 2">
    <name type="scientific">Micropruina glycogenica</name>
    <dbReference type="NCBI Taxonomy" id="75385"/>
    <lineage>
        <taxon>Bacteria</taxon>
        <taxon>Bacillati</taxon>
        <taxon>Actinomycetota</taxon>
        <taxon>Actinomycetes</taxon>
        <taxon>Propionibacteriales</taxon>
        <taxon>Nocardioidaceae</taxon>
        <taxon>Micropruina</taxon>
    </lineage>
</organism>
<dbReference type="OrthoDB" id="133278at85009"/>
<dbReference type="KEGG" id="mgg:MPLG2_1938"/>
<gene>
    <name evidence="1" type="ORF">MPLG2_1938</name>
</gene>
<sequence length="166" mass="18323">MTWLVALAVVGALMASTVMFFRRKPDPSRRADASRFDRFAPLPPLELTEPDALELAELGRRVEQDFGLAPVQILLHRLGNVTRRSVPLRAVRPGPARGLARICFADGTTLQVRGRQVGDLGYLAATAITQKVWVSNYHTEHSNVVLDLDWNRGRVSVLAVGLDQAD</sequence>
<dbReference type="Proteomes" id="UP000238164">
    <property type="component" value="Chromosome 1"/>
</dbReference>
<dbReference type="RefSeq" id="WP_105185805.1">
    <property type="nucleotide sequence ID" value="NZ_BAAAGO010000032.1"/>
</dbReference>
<keyword evidence="2" id="KW-1185">Reference proteome</keyword>
<name>A0A2N9JHE7_9ACTN</name>
<evidence type="ECO:0000313" key="1">
    <source>
        <dbReference type="EMBL" id="SPD86968.1"/>
    </source>
</evidence>
<dbReference type="EMBL" id="LT985188">
    <property type="protein sequence ID" value="SPD86968.1"/>
    <property type="molecule type" value="Genomic_DNA"/>
</dbReference>
<dbReference type="AlphaFoldDB" id="A0A2N9JHE7"/>
<reference evidence="1 2" key="1">
    <citation type="submission" date="2018-02" db="EMBL/GenBank/DDBJ databases">
        <authorList>
            <person name="Cohen D.B."/>
            <person name="Kent A.D."/>
        </authorList>
    </citation>
    <scope>NUCLEOTIDE SEQUENCE [LARGE SCALE GENOMIC DNA]</scope>
    <source>
        <strain evidence="1">1</strain>
    </source>
</reference>
<proteinExistence type="predicted"/>
<evidence type="ECO:0000313" key="2">
    <source>
        <dbReference type="Proteomes" id="UP000238164"/>
    </source>
</evidence>